<organism evidence="2 3">
    <name type="scientific">Stentor coeruleus</name>
    <dbReference type="NCBI Taxonomy" id="5963"/>
    <lineage>
        <taxon>Eukaryota</taxon>
        <taxon>Sar</taxon>
        <taxon>Alveolata</taxon>
        <taxon>Ciliophora</taxon>
        <taxon>Postciliodesmatophora</taxon>
        <taxon>Heterotrichea</taxon>
        <taxon>Heterotrichida</taxon>
        <taxon>Stentoridae</taxon>
        <taxon>Stentor</taxon>
    </lineage>
</organism>
<evidence type="ECO:0000313" key="2">
    <source>
        <dbReference type="EMBL" id="OMJ91475.1"/>
    </source>
</evidence>
<dbReference type="GO" id="GO:0007018">
    <property type="term" value="P:microtubule-based movement"/>
    <property type="evidence" value="ECO:0007669"/>
    <property type="project" value="TreeGrafter"/>
</dbReference>
<evidence type="ECO:0008006" key="4">
    <source>
        <dbReference type="Google" id="ProtNLM"/>
    </source>
</evidence>
<gene>
    <name evidence="2" type="ORF">SteCoe_5962</name>
</gene>
<dbReference type="GO" id="GO:0045505">
    <property type="term" value="F:dynein intermediate chain binding"/>
    <property type="evidence" value="ECO:0007669"/>
    <property type="project" value="TreeGrafter"/>
</dbReference>
<proteinExistence type="predicted"/>
<dbReference type="EMBL" id="MPUH01000080">
    <property type="protein sequence ID" value="OMJ91475.1"/>
    <property type="molecule type" value="Genomic_DNA"/>
</dbReference>
<dbReference type="GO" id="GO:0005737">
    <property type="term" value="C:cytoplasm"/>
    <property type="evidence" value="ECO:0007669"/>
    <property type="project" value="TreeGrafter"/>
</dbReference>
<keyword evidence="3" id="KW-1185">Reference proteome</keyword>
<dbReference type="InterPro" id="IPR038586">
    <property type="entry name" value="Tctex-1-like_sf"/>
</dbReference>
<dbReference type="PANTHER" id="PTHR21255">
    <property type="entry name" value="T-COMPLEX-ASSOCIATED-TESTIS-EXPRESSED 1/ DYNEIN LIGHT CHAIN"/>
    <property type="match status" value="1"/>
</dbReference>
<keyword evidence="1" id="KW-0732">Signal</keyword>
<dbReference type="InterPro" id="IPR005334">
    <property type="entry name" value="Tctex-1-like"/>
</dbReference>
<feature type="signal peptide" evidence="1">
    <location>
        <begin position="1"/>
        <end position="18"/>
    </location>
</feature>
<dbReference type="Proteomes" id="UP000187209">
    <property type="component" value="Unassembled WGS sequence"/>
</dbReference>
<dbReference type="CDD" id="cd21455">
    <property type="entry name" value="DLC-like_DYNLT1_DYNLT3"/>
    <property type="match status" value="1"/>
</dbReference>
<feature type="chain" id="PRO_5012481125" description="Dynein light chain Tctex-type 1" evidence="1">
    <location>
        <begin position="19"/>
        <end position="130"/>
    </location>
</feature>
<dbReference type="Pfam" id="PF03645">
    <property type="entry name" value="Tctex-1"/>
    <property type="match status" value="1"/>
</dbReference>
<evidence type="ECO:0000313" key="3">
    <source>
        <dbReference type="Proteomes" id="UP000187209"/>
    </source>
</evidence>
<sequence>MTEYIFLLFAILELTIYGYNNMQHESFAVLKEDVATAVNKLVNSFLSNKEYNQDEVQNWTASLSEDIVKTLKTMSTNFKFCVSCVILQKGDAGMHISTTCYWDSNVDGSVAIKCENNSMYCIVNIFGVSF</sequence>
<comment type="caution">
    <text evidence="2">The sequence shown here is derived from an EMBL/GenBank/DDBJ whole genome shotgun (WGS) entry which is preliminary data.</text>
</comment>
<dbReference type="OrthoDB" id="305441at2759"/>
<reference evidence="2 3" key="1">
    <citation type="submission" date="2016-11" db="EMBL/GenBank/DDBJ databases">
        <title>The macronuclear genome of Stentor coeruleus: a giant cell with tiny introns.</title>
        <authorList>
            <person name="Slabodnick M."/>
            <person name="Ruby J.G."/>
            <person name="Reiff S.B."/>
            <person name="Swart E.C."/>
            <person name="Gosai S."/>
            <person name="Prabakaran S."/>
            <person name="Witkowska E."/>
            <person name="Larue G.E."/>
            <person name="Fisher S."/>
            <person name="Freeman R.M."/>
            <person name="Gunawardena J."/>
            <person name="Chu W."/>
            <person name="Stover N.A."/>
            <person name="Gregory B.D."/>
            <person name="Nowacki M."/>
            <person name="Derisi J."/>
            <person name="Roy S.W."/>
            <person name="Marshall W.F."/>
            <person name="Sood P."/>
        </authorList>
    </citation>
    <scope>NUCLEOTIDE SEQUENCE [LARGE SCALE GENOMIC DNA]</scope>
    <source>
        <strain evidence="2">WM001</strain>
    </source>
</reference>
<dbReference type="GO" id="GO:0005868">
    <property type="term" value="C:cytoplasmic dynein complex"/>
    <property type="evidence" value="ECO:0007669"/>
    <property type="project" value="TreeGrafter"/>
</dbReference>
<accession>A0A1R2CR54</accession>
<dbReference type="Gene3D" id="3.30.1140.40">
    <property type="entry name" value="Tctex-1"/>
    <property type="match status" value="1"/>
</dbReference>
<protein>
    <recommendedName>
        <fullName evidence="4">Dynein light chain Tctex-type 1</fullName>
    </recommendedName>
</protein>
<dbReference type="PANTHER" id="PTHR21255:SF4">
    <property type="entry name" value="DYNEIN LIGHT CHAIN TCTEX-TYPE"/>
    <property type="match status" value="1"/>
</dbReference>
<evidence type="ECO:0000256" key="1">
    <source>
        <dbReference type="SAM" id="SignalP"/>
    </source>
</evidence>
<dbReference type="AlphaFoldDB" id="A0A1R2CR54"/>
<name>A0A1R2CR54_9CILI</name>